<feature type="active site" evidence="4">
    <location>
        <position position="241"/>
    </location>
</feature>
<proteinExistence type="inferred from homology"/>
<dbReference type="InterPro" id="IPR050223">
    <property type="entry name" value="D-isomer_2-hydroxyacid_DH"/>
</dbReference>
<evidence type="ECO:0000256" key="2">
    <source>
        <dbReference type="ARBA" id="ARBA00023002"/>
    </source>
</evidence>
<dbReference type="PROSITE" id="PS00671">
    <property type="entry name" value="D_2_HYDROXYACID_DH_3"/>
    <property type="match status" value="1"/>
</dbReference>
<dbReference type="EMBL" id="CP023154">
    <property type="protein sequence ID" value="QEK78035.1"/>
    <property type="molecule type" value="Genomic_DNA"/>
</dbReference>
<dbReference type="GO" id="GO:0030267">
    <property type="term" value="F:glyoxylate reductase (NADPH) activity"/>
    <property type="evidence" value="ECO:0007669"/>
    <property type="project" value="TreeGrafter"/>
</dbReference>
<dbReference type="InterPro" id="IPR006139">
    <property type="entry name" value="D-isomer_2_OHA_DH_cat_dom"/>
</dbReference>
<evidence type="ECO:0000313" key="8">
    <source>
        <dbReference type="Proteomes" id="UP000324354"/>
    </source>
</evidence>
<dbReference type="PANTHER" id="PTHR10996">
    <property type="entry name" value="2-HYDROXYACID DEHYDROGENASE-RELATED"/>
    <property type="match status" value="1"/>
</dbReference>
<feature type="domain" description="D-isomer specific 2-hydroxyacid dehydrogenase NAD-binding" evidence="6">
    <location>
        <begin position="109"/>
        <end position="290"/>
    </location>
</feature>
<keyword evidence="1 4" id="KW-0963">Cytoplasm</keyword>
<dbReference type="InterPro" id="IPR029752">
    <property type="entry name" value="D-isomer_DH_CS1"/>
</dbReference>
<dbReference type="InterPro" id="IPR029753">
    <property type="entry name" value="D-isomer_DH_CS"/>
</dbReference>
<dbReference type="NCBIfam" id="NF009714">
    <property type="entry name" value="PRK13243.1"/>
    <property type="match status" value="1"/>
</dbReference>
<comment type="similarity">
    <text evidence="4">Belongs to the D-isomer specific 2-hydroxyacid dehydrogenase family. GyaR subfamily.</text>
</comment>
<protein>
    <recommendedName>
        <fullName evidence="4">Glyoxylate reductase</fullName>
        <ecNumber evidence="4">1.1.1.26</ecNumber>
    </recommendedName>
</protein>
<evidence type="ECO:0000256" key="1">
    <source>
        <dbReference type="ARBA" id="ARBA00022490"/>
    </source>
</evidence>
<dbReference type="InterPro" id="IPR006140">
    <property type="entry name" value="D-isomer_DH_NAD-bd"/>
</dbReference>
<keyword evidence="3 4" id="KW-0520">NAD</keyword>
<feature type="binding site" evidence="4">
    <location>
        <begin position="288"/>
        <end position="290"/>
    </location>
    <ligand>
        <name>NADP(+)</name>
        <dbReference type="ChEBI" id="CHEBI:58349"/>
    </ligand>
</feature>
<dbReference type="InterPro" id="IPR036291">
    <property type="entry name" value="NAD(P)-bd_dom_sf"/>
</dbReference>
<feature type="active site" evidence="4">
    <location>
        <position position="270"/>
    </location>
</feature>
<dbReference type="PANTHER" id="PTHR10996:SF283">
    <property type="entry name" value="GLYOXYLATE_HYDROXYPYRUVATE REDUCTASE B"/>
    <property type="match status" value="1"/>
</dbReference>
<feature type="binding site" evidence="4">
    <location>
        <begin position="158"/>
        <end position="161"/>
    </location>
    <ligand>
        <name>NADP(+)</name>
        <dbReference type="ChEBI" id="CHEBI:58349"/>
    </ligand>
</feature>
<dbReference type="Pfam" id="PF02826">
    <property type="entry name" value="2-Hacid_dh_C"/>
    <property type="match status" value="1"/>
</dbReference>
<dbReference type="EC" id="1.1.1.26" evidence="4"/>
<dbReference type="GeneID" id="41712111"/>
<evidence type="ECO:0000256" key="3">
    <source>
        <dbReference type="ARBA" id="ARBA00023027"/>
    </source>
</evidence>
<feature type="binding site" evidence="4">
    <location>
        <begin position="180"/>
        <end position="182"/>
    </location>
    <ligand>
        <name>NADP(+)</name>
        <dbReference type="ChEBI" id="CHEBI:58349"/>
    </ligand>
</feature>
<evidence type="ECO:0000256" key="4">
    <source>
        <dbReference type="HAMAP-Rule" id="MF_00776"/>
    </source>
</evidence>
<comment type="subcellular location">
    <subcellularLocation>
        <location evidence="4">Cytoplasm</location>
    </subcellularLocation>
</comment>
<dbReference type="GO" id="GO:0047964">
    <property type="term" value="F:glyoxylate reductase (NADH) activity"/>
    <property type="evidence" value="ECO:0007669"/>
    <property type="project" value="UniProtKB-UniRule"/>
</dbReference>
<accession>A0A5C0XNL7</accession>
<sequence length="336" mass="38342">MKPKVFITRAIPENGINMLEEEFEVEVWEEEREIPREKLLEKVKDVDALVTMLSERIDQEVFENAPRLRIVANYAVGYDNIDVEEATRRGIYVTNTPDVLTNATADHAFALLLATARHVVKGDKFVRSGEWKRKGIAWHPKWFLGYELYGKTIGIVGFGRIGQAIARRAKGFNMRILYYSRTRKSQAEKELGAEYRPLEEVLKESDFVILAVPLTKETMYMINEERLKLMKPTAILVNIARGKVVDTKALIKALKEGWIAGAGLDVFEEEPYYNEELFSLDNVVLTPHIGSATFEAREAMAELVARNLIAFKRGEIPPTLVNKEVIKIRKPGFNEQ</sequence>
<dbReference type="SUPFAM" id="SSF52283">
    <property type="entry name" value="Formate/glycerate dehydrogenase catalytic domain-like"/>
    <property type="match status" value="1"/>
</dbReference>
<comment type="subunit">
    <text evidence="4">Homodimer.</text>
</comment>
<feature type="binding site" evidence="4">
    <location>
        <begin position="239"/>
        <end position="241"/>
    </location>
    <ligand>
        <name>NADP(+)</name>
        <dbReference type="ChEBI" id="CHEBI:58349"/>
    </ligand>
</feature>
<comment type="catalytic activity">
    <reaction evidence="4">
        <text>glycolate + NAD(+) = glyoxylate + NADH + H(+)</text>
        <dbReference type="Rhea" id="RHEA:18229"/>
        <dbReference type="ChEBI" id="CHEBI:15378"/>
        <dbReference type="ChEBI" id="CHEBI:29805"/>
        <dbReference type="ChEBI" id="CHEBI:36655"/>
        <dbReference type="ChEBI" id="CHEBI:57540"/>
        <dbReference type="ChEBI" id="CHEBI:57945"/>
        <dbReference type="EC" id="1.1.1.26"/>
    </reaction>
</comment>
<evidence type="ECO:0000259" key="5">
    <source>
        <dbReference type="Pfam" id="PF00389"/>
    </source>
</evidence>
<dbReference type="GO" id="GO:0016618">
    <property type="term" value="F:hydroxypyruvate reductase [NAD(P)H] activity"/>
    <property type="evidence" value="ECO:0007669"/>
    <property type="project" value="TreeGrafter"/>
</dbReference>
<dbReference type="HAMAP" id="MF_00776">
    <property type="entry name" value="GyaR"/>
    <property type="match status" value="1"/>
</dbReference>
<feature type="active site" description="Proton donor" evidence="4">
    <location>
        <position position="288"/>
    </location>
</feature>
<reference evidence="7 8" key="1">
    <citation type="submission" date="2017-08" db="EMBL/GenBank/DDBJ databases">
        <title>Resequencing and Reannotation of the genome of Pyrococcus furiosus type strain DSM3638.</title>
        <authorList>
            <person name="Reichelt R.M."/>
            <person name="Bunk B."/>
        </authorList>
    </citation>
    <scope>NUCLEOTIDE SEQUENCE [LARGE SCALE GENOMIC DNA]</scope>
    <source>
        <strain evidence="7 8">DSM 3638</strain>
    </source>
</reference>
<dbReference type="Proteomes" id="UP000324354">
    <property type="component" value="Chromosome"/>
</dbReference>
<dbReference type="SUPFAM" id="SSF51735">
    <property type="entry name" value="NAD(P)-binding Rossmann-fold domains"/>
    <property type="match status" value="1"/>
</dbReference>
<dbReference type="GO" id="GO:0005829">
    <property type="term" value="C:cytosol"/>
    <property type="evidence" value="ECO:0007669"/>
    <property type="project" value="TreeGrafter"/>
</dbReference>
<dbReference type="AlphaFoldDB" id="A0A5C0XNL7"/>
<organism evidence="7 8">
    <name type="scientific">Pyrococcus furiosus (strain ATCC 43587 / DSM 3638 / JCM 8422 / Vc1)</name>
    <dbReference type="NCBI Taxonomy" id="186497"/>
    <lineage>
        <taxon>Archaea</taxon>
        <taxon>Methanobacteriati</taxon>
        <taxon>Methanobacteriota</taxon>
        <taxon>Thermococci</taxon>
        <taxon>Thermococcales</taxon>
        <taxon>Thermococcaceae</taxon>
        <taxon>Pyrococcus</taxon>
    </lineage>
</organism>
<dbReference type="Gene3D" id="3.40.50.720">
    <property type="entry name" value="NAD(P)-binding Rossmann-like Domain"/>
    <property type="match status" value="2"/>
</dbReference>
<keyword evidence="2 4" id="KW-0560">Oxidoreductase</keyword>
<dbReference type="GO" id="GO:0051287">
    <property type="term" value="F:NAD binding"/>
    <property type="evidence" value="ECO:0007669"/>
    <property type="project" value="InterPro"/>
</dbReference>
<feature type="domain" description="D-isomer specific 2-hydroxyacid dehydrogenase catalytic" evidence="5">
    <location>
        <begin position="5"/>
        <end position="322"/>
    </location>
</feature>
<dbReference type="InterPro" id="IPR023519">
    <property type="entry name" value="Glyoxylate_reductase_GyaR"/>
</dbReference>
<dbReference type="SMR" id="A0A5C0XNL7"/>
<dbReference type="PROSITE" id="PS00065">
    <property type="entry name" value="D_2_HYDROXYACID_DH_1"/>
    <property type="match status" value="1"/>
</dbReference>
<dbReference type="CDD" id="cd05301">
    <property type="entry name" value="GDH"/>
    <property type="match status" value="1"/>
</dbReference>
<dbReference type="Pfam" id="PF00389">
    <property type="entry name" value="2-Hacid_dh"/>
    <property type="match status" value="1"/>
</dbReference>
<evidence type="ECO:0000259" key="6">
    <source>
        <dbReference type="Pfam" id="PF02826"/>
    </source>
</evidence>
<dbReference type="GeneID" id="13302119"/>
<dbReference type="KEGG" id="pfu:PF0319"/>
<dbReference type="RefSeq" id="WP_011011434.1">
    <property type="nucleotide sequence ID" value="NC_003413.1"/>
</dbReference>
<dbReference type="OrthoDB" id="34275at2157"/>
<name>A0A5C0XNL7_PYRFU</name>
<gene>
    <name evidence="4" type="primary">gyaR</name>
    <name evidence="7" type="ORF">PFDSM3638_01540</name>
</gene>
<evidence type="ECO:0000313" key="7">
    <source>
        <dbReference type="EMBL" id="QEK78035.1"/>
    </source>
</evidence>
<dbReference type="FunFam" id="3.40.50.720:FF:000462">
    <property type="entry name" value="Glyoxylate reductase (NADP+)"/>
    <property type="match status" value="1"/>
</dbReference>